<proteinExistence type="predicted"/>
<name>A0AAE0CCK3_9CHLO</name>
<feature type="region of interest" description="Disordered" evidence="5">
    <location>
        <begin position="1985"/>
        <end position="2005"/>
    </location>
</feature>
<dbReference type="InterPro" id="IPR050951">
    <property type="entry name" value="Retrovirus_Pol_polyprotein"/>
</dbReference>
<feature type="region of interest" description="Disordered" evidence="5">
    <location>
        <begin position="1490"/>
        <end position="1537"/>
    </location>
</feature>
<sequence length="2048" mass="219927">MCAAWGELTPKEQREARSTATVGSSPGSRSWEQLGIQRVETRRGLAGHLFVADTEVGTLPGTGGDVGPGVPDAWCSLYRVHRYRERMAAVSPQEIRGDLFADNHYTSTRTSPSIPQCTTEGPTPPASEGNTNASPPPDSEARGSPSPSSSLCFTQQMAKSSDPTNTRGSAVPEASGPQTDGGLERNSRLIALEDSLASSDDSPSSGTSHVSLTISGTTHVSPTTCGTTHWEQSTLAAVRDEDGPLLLVFFAHLKGHLVKVLVDSGASDNFVSEKCAERCGLVQRAGAQMRATLADGSVKTTGSTAYAKFSANTTTGIYTENALALRPQWLVMAHRDDPDSEESAFAATAVDLDHSTPGDNQDAEVASPEWQLKFQSFLGPEYEKEMPADNQLPGQQNLRFDPQDEAVITHGTQTYGGNSTLIMQQWAFEELKKALTAAPVLALPNTQGAADGTASFVVQTDASGIALGVDTLVEAEEALEAAEAAVEDAAQQATLAFQIRLPPFPQVTHDAPPAKFDAPARDDSVGVASRTRSKTALAAPPPQRVKGQPLVLPSSYPKSPSEEAGSSPPSQPPSVRRAQKTSMSPPPTGKAGFTPTPQPCPVRDIALGKTPPLATSTTGKGSSLTTQPPPVHPVKSQPVSASPHSVDGVGSLPSQQLPQQTTPTTQSAAAGTESPPDQMSQQASAARQRAAAGKRVRKGTSLSADRQYWRVRKDFFEKYEKQLGKFDVDACCDHGGQNRMVDRYWSDCLNESWQALHVWCQVTSSHLAIEEVLKKYVEEWRKDPEGTSAVVFFLTYRLTSHVGVRDAPDQQTDTKFVRALKAEYARSGPLQVLRDRVLEAPHGRTRDFRLVGGVLWRTCAGRYQLVLGEDSPLREVVIRQAHESVSAGHTGRHKTLEKVLRRFWWKNAEADVGDWVASCAVCQSVKPRPGFPDGVLNPHTIPSRLWQDVSVDFVTGLPVSERGNDAFVAFTLALLNTFFLNMNDRHSNRATRSARARRPVRREGQPAIPALQGAPPLPAGPVLRTATSAPSSAVSAVASLLRSADAAPDRPPPPLEQRLDSQLSIQATEFQPQQENLESLTTPMLDHAELVRGEGTPIDAVTTVNRRPPTTVRKARGAGAHLLPIQPGAVFMQETPIRRGVFVAVTPARSASVASEATPHTWSGAHVQTEHGALPSPYGQGYADHLSTTATRSTTSSARPVDTPYATDRGHEPRQAPRQRSDVPDWRVPRQAHDLPSEGERPAAGSAGPSFSLSSIGGETGVSAGPSFSLSSIGGETDGLSAHTHSMHHASSPVTRTITELPNTMLGRGATPSMAPTAPRPSPVVTERTPSLRMTVPNDSYGPAPPPLPIAQDVGGSEGPEQQVSQSRPPSSATGSERQSGSQIPIRHVEFSPGSVAFAEPVIREGSRRQRRRDRLETYMNSGGLPRRSGSLPLTDLHSGAGGAGMLPPAIRPASTENSAAAIQQQIATYLQSYHQQLLLQYPAVFSPAPSTPLPEVPPASSPPPPEPESSSSSAKSEPPPVPSDPSPSPPPSEGDHPALVVLLWTQEGESFWLTTKSSGISVDFGDGAKYRFRLPSARLSGAATEMDSVWSTLHYVGLNIQDLAAYGAVRVPERLDVEEGLAYSLLVTRAQVTAARKATDQRSVQRRLPMFAWVTIPSTALESDITEFDPLGIQAWTMLTSTEAYLFRDIPSNDRVGTATPASAAPPVILARPSAVSERSAALPVGMLPIHSAMSQFPGHHDLMGEASPETVYRESKTVADILKLVKNVPRYPDTDDLVSTDADISALPPFTEALTDLVSHGVVKFALARMSAYKLGQTVISMPELLREVAQRCLRTRSLTFVKQGGIMNSDTWSQRYSSLAPFLADVARSVLDDIALVGLAGTVMRLMQRREETARAFATRLVGWVEVTQLLADTMPGCPSIGRQQLLYQFWSGLRLRQTVMDKLIDDRLSLQRPEEWEREHPNSTALQHIITVATKAENAEKLANPRQAMPTSSSTPRAANDAQVAALEFDLDDLEDEADALDLFQCGELTAAASSEQSTADHHQ</sequence>
<gene>
    <name evidence="7" type="ORF">CYMTET_38116</name>
</gene>
<feature type="compositionally biased region" description="Polar residues" evidence="5">
    <location>
        <begin position="18"/>
        <end position="31"/>
    </location>
</feature>
<feature type="compositionally biased region" description="Low complexity" evidence="5">
    <location>
        <begin position="615"/>
        <end position="626"/>
    </location>
</feature>
<feature type="compositionally biased region" description="Polar residues" evidence="5">
    <location>
        <begin position="212"/>
        <end position="226"/>
    </location>
</feature>
<keyword evidence="8" id="KW-1185">Reference proteome</keyword>
<reference evidence="7 8" key="1">
    <citation type="journal article" date="2015" name="Genome Biol. Evol.">
        <title>Comparative Genomics of a Bacterivorous Green Alga Reveals Evolutionary Causalities and Consequences of Phago-Mixotrophic Mode of Nutrition.</title>
        <authorList>
            <person name="Burns J.A."/>
            <person name="Paasch A."/>
            <person name="Narechania A."/>
            <person name="Kim E."/>
        </authorList>
    </citation>
    <scope>NUCLEOTIDE SEQUENCE [LARGE SCALE GENOMIC DNA]</scope>
    <source>
        <strain evidence="7 8">PLY_AMNH</strain>
    </source>
</reference>
<feature type="compositionally biased region" description="Polar residues" evidence="5">
    <location>
        <begin position="1360"/>
        <end position="1383"/>
    </location>
</feature>
<evidence type="ECO:0000256" key="1">
    <source>
        <dbReference type="ARBA" id="ARBA00022679"/>
    </source>
</evidence>
<feature type="region of interest" description="Disordered" evidence="5">
    <location>
        <begin position="1"/>
        <end position="32"/>
    </location>
</feature>
<dbReference type="InterPro" id="IPR021109">
    <property type="entry name" value="Peptidase_aspartic_dom_sf"/>
</dbReference>
<dbReference type="SUPFAM" id="SSF50630">
    <property type="entry name" value="Acid proteases"/>
    <property type="match status" value="1"/>
</dbReference>
<evidence type="ECO:0000256" key="5">
    <source>
        <dbReference type="SAM" id="MobiDB-lite"/>
    </source>
</evidence>
<feature type="compositionally biased region" description="Polar residues" evidence="5">
    <location>
        <begin position="1293"/>
        <end position="1302"/>
    </location>
</feature>
<keyword evidence="4" id="KW-0378">Hydrolase</keyword>
<dbReference type="Pfam" id="PF13975">
    <property type="entry name" value="gag-asp_proteas"/>
    <property type="match status" value="1"/>
</dbReference>
<evidence type="ECO:0000256" key="3">
    <source>
        <dbReference type="ARBA" id="ARBA00022722"/>
    </source>
</evidence>
<accession>A0AAE0CCK3</accession>
<dbReference type="GO" id="GO:0016779">
    <property type="term" value="F:nucleotidyltransferase activity"/>
    <property type="evidence" value="ECO:0007669"/>
    <property type="project" value="UniProtKB-KW"/>
</dbReference>
<feature type="compositionally biased region" description="Low complexity" evidence="5">
    <location>
        <begin position="1187"/>
        <end position="1199"/>
    </location>
</feature>
<feature type="compositionally biased region" description="Polar residues" evidence="5">
    <location>
        <begin position="104"/>
        <end position="121"/>
    </location>
</feature>
<evidence type="ECO:0000256" key="4">
    <source>
        <dbReference type="ARBA" id="ARBA00022759"/>
    </source>
</evidence>
<organism evidence="7 8">
    <name type="scientific">Cymbomonas tetramitiformis</name>
    <dbReference type="NCBI Taxonomy" id="36881"/>
    <lineage>
        <taxon>Eukaryota</taxon>
        <taxon>Viridiplantae</taxon>
        <taxon>Chlorophyta</taxon>
        <taxon>Pyramimonadophyceae</taxon>
        <taxon>Pyramimonadales</taxon>
        <taxon>Pyramimonadaceae</taxon>
        <taxon>Cymbomonas</taxon>
    </lineage>
</organism>
<evidence type="ECO:0000313" key="7">
    <source>
        <dbReference type="EMBL" id="KAK3252583.1"/>
    </source>
</evidence>
<feature type="compositionally biased region" description="Pro residues" evidence="5">
    <location>
        <begin position="1490"/>
        <end position="1508"/>
    </location>
</feature>
<keyword evidence="3" id="KW-0540">Nuclease</keyword>
<feature type="compositionally biased region" description="Low complexity" evidence="5">
    <location>
        <begin position="680"/>
        <end position="691"/>
    </location>
</feature>
<dbReference type="Pfam" id="PF17921">
    <property type="entry name" value="Integrase_H2C2"/>
    <property type="match status" value="1"/>
</dbReference>
<feature type="compositionally biased region" description="Low complexity" evidence="5">
    <location>
        <begin position="1281"/>
        <end position="1292"/>
    </location>
</feature>
<feature type="compositionally biased region" description="Polar residues" evidence="5">
    <location>
        <begin position="151"/>
        <end position="168"/>
    </location>
</feature>
<feature type="compositionally biased region" description="Low complexity" evidence="5">
    <location>
        <begin position="1005"/>
        <end position="1025"/>
    </location>
</feature>
<protein>
    <recommendedName>
        <fullName evidence="6">Integrase zinc-binding domain-containing protein</fullName>
    </recommendedName>
</protein>
<feature type="region of interest" description="Disordered" evidence="5">
    <location>
        <begin position="1170"/>
        <end position="1385"/>
    </location>
</feature>
<feature type="region of interest" description="Disordered" evidence="5">
    <location>
        <begin position="1403"/>
        <end position="1433"/>
    </location>
</feature>
<feature type="compositionally biased region" description="Low complexity" evidence="5">
    <location>
        <begin position="196"/>
        <end position="211"/>
    </location>
</feature>
<dbReference type="Gene3D" id="1.10.340.70">
    <property type="match status" value="1"/>
</dbReference>
<comment type="caution">
    <text evidence="7">The sequence shown here is derived from an EMBL/GenBank/DDBJ whole genome shotgun (WGS) entry which is preliminary data.</text>
</comment>
<feature type="compositionally biased region" description="Basic and acidic residues" evidence="5">
    <location>
        <begin position="1208"/>
        <end position="1241"/>
    </location>
</feature>
<feature type="compositionally biased region" description="Pro residues" evidence="5">
    <location>
        <begin position="1518"/>
        <end position="1533"/>
    </location>
</feature>
<feature type="compositionally biased region" description="Low complexity" evidence="5">
    <location>
        <begin position="650"/>
        <end position="672"/>
    </location>
</feature>
<keyword evidence="1" id="KW-0808">Transferase</keyword>
<dbReference type="InterPro" id="IPR041588">
    <property type="entry name" value="Integrase_H2C2"/>
</dbReference>
<dbReference type="PANTHER" id="PTHR37984">
    <property type="entry name" value="PROTEIN CBG26694"/>
    <property type="match status" value="1"/>
</dbReference>
<feature type="domain" description="Integrase zinc-binding" evidence="6">
    <location>
        <begin position="871"/>
        <end position="928"/>
    </location>
</feature>
<evidence type="ECO:0000256" key="2">
    <source>
        <dbReference type="ARBA" id="ARBA00022695"/>
    </source>
</evidence>
<evidence type="ECO:0000259" key="6">
    <source>
        <dbReference type="Pfam" id="PF17921"/>
    </source>
</evidence>
<keyword evidence="4" id="KW-0255">Endonuclease</keyword>
<feature type="region of interest" description="Disordered" evidence="5">
    <location>
        <begin position="196"/>
        <end position="226"/>
    </location>
</feature>
<dbReference type="FunFam" id="1.10.340.70:FF:000001">
    <property type="entry name" value="Retrovirus-related Pol polyprotein from transposon gypsy-like Protein"/>
    <property type="match status" value="1"/>
</dbReference>
<dbReference type="CDD" id="cd00303">
    <property type="entry name" value="retropepsin_like"/>
    <property type="match status" value="1"/>
</dbReference>
<feature type="region of interest" description="Disordered" evidence="5">
    <location>
        <begin position="104"/>
        <end position="184"/>
    </location>
</feature>
<dbReference type="Proteomes" id="UP001190700">
    <property type="component" value="Unassembled WGS sequence"/>
</dbReference>
<evidence type="ECO:0000313" key="8">
    <source>
        <dbReference type="Proteomes" id="UP001190700"/>
    </source>
</evidence>
<feature type="region of interest" description="Disordered" evidence="5">
    <location>
        <begin position="506"/>
        <end position="698"/>
    </location>
</feature>
<feature type="region of interest" description="Disordered" evidence="5">
    <location>
        <begin position="988"/>
        <end position="1025"/>
    </location>
</feature>
<feature type="compositionally biased region" description="Basic residues" evidence="5">
    <location>
        <begin position="988"/>
        <end position="1000"/>
    </location>
</feature>
<feature type="compositionally biased region" description="Low complexity" evidence="5">
    <location>
        <begin position="557"/>
        <end position="568"/>
    </location>
</feature>
<dbReference type="EMBL" id="LGRX02025336">
    <property type="protein sequence ID" value="KAK3252583.1"/>
    <property type="molecule type" value="Genomic_DNA"/>
</dbReference>
<dbReference type="GO" id="GO:0004519">
    <property type="term" value="F:endonuclease activity"/>
    <property type="evidence" value="ECO:0007669"/>
    <property type="project" value="UniProtKB-KW"/>
</dbReference>
<dbReference type="PANTHER" id="PTHR37984:SF5">
    <property type="entry name" value="PROTEIN NYNRIN-LIKE"/>
    <property type="match status" value="1"/>
</dbReference>
<dbReference type="Gene3D" id="2.40.70.10">
    <property type="entry name" value="Acid Proteases"/>
    <property type="match status" value="1"/>
</dbReference>
<keyword evidence="2" id="KW-0548">Nucleotidyltransferase</keyword>